<dbReference type="SUPFAM" id="SSF55874">
    <property type="entry name" value="ATPase domain of HSP90 chaperone/DNA topoisomerase II/histidine kinase"/>
    <property type="match status" value="1"/>
</dbReference>
<dbReference type="Gene3D" id="1.10.287.130">
    <property type="match status" value="1"/>
</dbReference>
<evidence type="ECO:0000259" key="9">
    <source>
        <dbReference type="PROSITE" id="PS50109"/>
    </source>
</evidence>
<dbReference type="InterPro" id="IPR029016">
    <property type="entry name" value="GAF-like_dom_sf"/>
</dbReference>
<dbReference type="EMBL" id="VYUY01000019">
    <property type="protein sequence ID" value="KAA9130637.1"/>
    <property type="molecule type" value="Genomic_DNA"/>
</dbReference>
<dbReference type="RefSeq" id="WP_150894883.1">
    <property type="nucleotide sequence ID" value="NZ_VYUY01000019.1"/>
</dbReference>
<dbReference type="InterPro" id="IPR003018">
    <property type="entry name" value="GAF"/>
</dbReference>
<dbReference type="GO" id="GO:0000155">
    <property type="term" value="F:phosphorelay sensor kinase activity"/>
    <property type="evidence" value="ECO:0007669"/>
    <property type="project" value="InterPro"/>
</dbReference>
<dbReference type="InterPro" id="IPR003594">
    <property type="entry name" value="HATPase_dom"/>
</dbReference>
<evidence type="ECO:0000256" key="2">
    <source>
        <dbReference type="ARBA" id="ARBA00004236"/>
    </source>
</evidence>
<comment type="caution">
    <text evidence="10">The sequence shown here is derived from an EMBL/GenBank/DDBJ whole genome shotgun (WGS) entry which is preliminary data.</text>
</comment>
<dbReference type="InterPro" id="IPR003661">
    <property type="entry name" value="HisK_dim/P_dom"/>
</dbReference>
<dbReference type="Pfam" id="PF00512">
    <property type="entry name" value="HisKA"/>
    <property type="match status" value="1"/>
</dbReference>
<evidence type="ECO:0000256" key="1">
    <source>
        <dbReference type="ARBA" id="ARBA00000085"/>
    </source>
</evidence>
<dbReference type="Proteomes" id="UP000326838">
    <property type="component" value="Unassembled WGS sequence"/>
</dbReference>
<dbReference type="InterPro" id="IPR004358">
    <property type="entry name" value="Sig_transdc_His_kin-like_C"/>
</dbReference>
<keyword evidence="6 10" id="KW-0418">Kinase</keyword>
<protein>
    <recommendedName>
        <fullName evidence="8">Sensor-like histidine kinase SenX3</fullName>
        <ecNumber evidence="3">2.7.13.3</ecNumber>
    </recommendedName>
</protein>
<evidence type="ECO:0000313" key="10">
    <source>
        <dbReference type="EMBL" id="KAA9130637.1"/>
    </source>
</evidence>
<dbReference type="Gene3D" id="3.30.565.10">
    <property type="entry name" value="Histidine kinase-like ATPase, C-terminal domain"/>
    <property type="match status" value="1"/>
</dbReference>
<dbReference type="GO" id="GO:0000156">
    <property type="term" value="F:phosphorelay response regulator activity"/>
    <property type="evidence" value="ECO:0007669"/>
    <property type="project" value="TreeGrafter"/>
</dbReference>
<dbReference type="SMART" id="SM00388">
    <property type="entry name" value="HisKA"/>
    <property type="match status" value="1"/>
</dbReference>
<dbReference type="InterPro" id="IPR036890">
    <property type="entry name" value="HATPase_C_sf"/>
</dbReference>
<dbReference type="EC" id="2.7.13.3" evidence="3"/>
<dbReference type="SMART" id="SM00065">
    <property type="entry name" value="GAF"/>
    <property type="match status" value="1"/>
</dbReference>
<dbReference type="SMART" id="SM00387">
    <property type="entry name" value="HATPase_c"/>
    <property type="match status" value="1"/>
</dbReference>
<comment type="catalytic activity">
    <reaction evidence="1">
        <text>ATP + protein L-histidine = ADP + protein N-phospho-L-histidine.</text>
        <dbReference type="EC" id="2.7.13.3"/>
    </reaction>
</comment>
<dbReference type="AlphaFoldDB" id="A0A5N0T917"/>
<dbReference type="Pfam" id="PF02518">
    <property type="entry name" value="HATPase_c"/>
    <property type="match status" value="1"/>
</dbReference>
<name>A0A5N0T917_9MICO</name>
<sequence length="400" mass="43176">MIPVALDAGSILTRTVEALSSARTLDHVTAVVAEAARDLADADGATFVLREDGACFYADEKAIGPLWKGLRFPLDTCVSGWAMSRSETVVIPDVFADPRVPHDAYRVTFVKSMCMVPVRLEDPIAAIGTYWSDGRTPAPATVRQLEILADTAAVALDNLELRGALDRRAAERDGHAQRADELEAAIHSLVHDLRSPLGAMIGYADLIAENMESEKSARYAETILRAGDRMSAQIERMLSIYRITHNPIVPGPVDLTAVARRCADELVARAGARRLRIDVEDGLKVVADPVLTETVVENLLGNAVKYTAKTPDAHITLRRVDSRHPLSTFVVRDNGAGFDQSDAQLLFRPLTRLHSAEDFPGTGLGLASVARIIELHGGTIRAEGVPSSGAAFYFSLPVPA</sequence>
<gene>
    <name evidence="10" type="ORF">F6B40_13425</name>
</gene>
<dbReference type="Gene3D" id="3.30.450.40">
    <property type="match status" value="1"/>
</dbReference>
<comment type="subcellular location">
    <subcellularLocation>
        <location evidence="2">Cell membrane</location>
    </subcellularLocation>
</comment>
<evidence type="ECO:0000256" key="6">
    <source>
        <dbReference type="ARBA" id="ARBA00022777"/>
    </source>
</evidence>
<proteinExistence type="predicted"/>
<dbReference type="PANTHER" id="PTHR42878">
    <property type="entry name" value="TWO-COMPONENT HISTIDINE KINASE"/>
    <property type="match status" value="1"/>
</dbReference>
<dbReference type="SUPFAM" id="SSF47384">
    <property type="entry name" value="Homodimeric domain of signal transducing histidine kinase"/>
    <property type="match status" value="1"/>
</dbReference>
<evidence type="ECO:0000256" key="3">
    <source>
        <dbReference type="ARBA" id="ARBA00012438"/>
    </source>
</evidence>
<organism evidence="10 11">
    <name type="scientific">Microbacterium caowuchunii</name>
    <dbReference type="NCBI Taxonomy" id="2614638"/>
    <lineage>
        <taxon>Bacteria</taxon>
        <taxon>Bacillati</taxon>
        <taxon>Actinomycetota</taxon>
        <taxon>Actinomycetes</taxon>
        <taxon>Micrococcales</taxon>
        <taxon>Microbacteriaceae</taxon>
        <taxon>Microbacterium</taxon>
    </lineage>
</organism>
<keyword evidence="11" id="KW-1185">Reference proteome</keyword>
<feature type="domain" description="Histidine kinase" evidence="9">
    <location>
        <begin position="188"/>
        <end position="400"/>
    </location>
</feature>
<evidence type="ECO:0000256" key="5">
    <source>
        <dbReference type="ARBA" id="ARBA00022679"/>
    </source>
</evidence>
<dbReference type="InterPro" id="IPR050351">
    <property type="entry name" value="BphY/WalK/GraS-like"/>
</dbReference>
<evidence type="ECO:0000313" key="11">
    <source>
        <dbReference type="Proteomes" id="UP000326838"/>
    </source>
</evidence>
<dbReference type="Pfam" id="PF13185">
    <property type="entry name" value="GAF_2"/>
    <property type="match status" value="1"/>
</dbReference>
<keyword evidence="4" id="KW-0597">Phosphoprotein</keyword>
<dbReference type="SUPFAM" id="SSF55781">
    <property type="entry name" value="GAF domain-like"/>
    <property type="match status" value="1"/>
</dbReference>
<dbReference type="GO" id="GO:0005886">
    <property type="term" value="C:plasma membrane"/>
    <property type="evidence" value="ECO:0007669"/>
    <property type="project" value="UniProtKB-SubCell"/>
</dbReference>
<evidence type="ECO:0000256" key="8">
    <source>
        <dbReference type="ARBA" id="ARBA00039401"/>
    </source>
</evidence>
<dbReference type="PRINTS" id="PR00344">
    <property type="entry name" value="BCTRLSENSOR"/>
</dbReference>
<accession>A0A5N0T917</accession>
<keyword evidence="7" id="KW-0902">Two-component regulatory system</keyword>
<dbReference type="GO" id="GO:0030295">
    <property type="term" value="F:protein kinase activator activity"/>
    <property type="evidence" value="ECO:0007669"/>
    <property type="project" value="TreeGrafter"/>
</dbReference>
<evidence type="ECO:0000256" key="7">
    <source>
        <dbReference type="ARBA" id="ARBA00023012"/>
    </source>
</evidence>
<dbReference type="CDD" id="cd00082">
    <property type="entry name" value="HisKA"/>
    <property type="match status" value="1"/>
</dbReference>
<reference evidence="11" key="1">
    <citation type="submission" date="2019-09" db="EMBL/GenBank/DDBJ databases">
        <title>Mumia zhuanghuii sp. nov. isolated from the intestinal contents of plateau pika (Ochotona curzoniae) in the Qinghai-Tibet plateau of China.</title>
        <authorList>
            <person name="Tian Z."/>
        </authorList>
    </citation>
    <scope>NUCLEOTIDE SEQUENCE [LARGE SCALE GENOMIC DNA]</scope>
    <source>
        <strain evidence="11">L-033</strain>
    </source>
</reference>
<dbReference type="InterPro" id="IPR036097">
    <property type="entry name" value="HisK_dim/P_sf"/>
</dbReference>
<keyword evidence="5" id="KW-0808">Transferase</keyword>
<dbReference type="InterPro" id="IPR005467">
    <property type="entry name" value="His_kinase_dom"/>
</dbReference>
<evidence type="ECO:0000256" key="4">
    <source>
        <dbReference type="ARBA" id="ARBA00022553"/>
    </source>
</evidence>
<dbReference type="GO" id="GO:0007234">
    <property type="term" value="P:osmosensory signaling via phosphorelay pathway"/>
    <property type="evidence" value="ECO:0007669"/>
    <property type="project" value="TreeGrafter"/>
</dbReference>
<dbReference type="PROSITE" id="PS50109">
    <property type="entry name" value="HIS_KIN"/>
    <property type="match status" value="1"/>
</dbReference>
<dbReference type="PANTHER" id="PTHR42878:SF15">
    <property type="entry name" value="BACTERIOPHYTOCHROME"/>
    <property type="match status" value="1"/>
</dbReference>